<dbReference type="EMBL" id="CP025430">
    <property type="protein sequence ID" value="AUH65979.1"/>
    <property type="molecule type" value="Genomic_DNA"/>
</dbReference>
<proteinExistence type="predicted"/>
<protein>
    <recommendedName>
        <fullName evidence="4">DUF3726 domain-containing protein</fullName>
    </recommendedName>
</protein>
<evidence type="ECO:0000313" key="2">
    <source>
        <dbReference type="EMBL" id="AUH65979.1"/>
    </source>
</evidence>
<reference evidence="2 3" key="1">
    <citation type="journal article" date="2013" name="Antonie Van Leeuwenhoek">
        <title>Paracoccus zhejiangensis sp. nov., isolated from activated sludge in wastewater-treatment system.</title>
        <authorList>
            <person name="Wu Z.G."/>
            <person name="Zhang D.F."/>
            <person name="Liu Y.L."/>
            <person name="Wang F."/>
            <person name="Jiang X."/>
            <person name="Li C."/>
            <person name="Li S.P."/>
            <person name="Hong Q."/>
            <person name="Li W.J."/>
        </authorList>
    </citation>
    <scope>NUCLEOTIDE SEQUENCE [LARGE SCALE GENOMIC DNA]</scope>
    <source>
        <strain evidence="2 3">J6</strain>
    </source>
</reference>
<feature type="region of interest" description="Disordered" evidence="1">
    <location>
        <begin position="174"/>
        <end position="247"/>
    </location>
</feature>
<dbReference type="InterPro" id="IPR022201">
    <property type="entry name" value="DUF3726"/>
</dbReference>
<gene>
    <name evidence="2" type="ORF">CX676_18950</name>
</gene>
<evidence type="ECO:0008006" key="4">
    <source>
        <dbReference type="Google" id="ProtNLM"/>
    </source>
</evidence>
<dbReference type="KEGG" id="pzh:CX676_18950"/>
<name>A0A2H5F360_9RHOB</name>
<feature type="compositionally biased region" description="Basic and acidic residues" evidence="1">
    <location>
        <begin position="231"/>
        <end position="240"/>
    </location>
</feature>
<feature type="region of interest" description="Disordered" evidence="1">
    <location>
        <begin position="1"/>
        <end position="37"/>
    </location>
</feature>
<dbReference type="Pfam" id="PF12525">
    <property type="entry name" value="DUF3726"/>
    <property type="match status" value="1"/>
</dbReference>
<accession>A0A2H5F360</accession>
<organism evidence="2 3">
    <name type="scientific">Paracoccus zhejiangensis</name>
    <dbReference type="NCBI Taxonomy" id="1077935"/>
    <lineage>
        <taxon>Bacteria</taxon>
        <taxon>Pseudomonadati</taxon>
        <taxon>Pseudomonadota</taxon>
        <taxon>Alphaproteobacteria</taxon>
        <taxon>Rhodobacterales</taxon>
        <taxon>Paracoccaceae</taxon>
        <taxon>Paracoccus</taxon>
    </lineage>
</organism>
<dbReference type="AlphaFoldDB" id="A0A2H5F360"/>
<sequence>MGQDLPVPERPQPAGPVDREGFVMAEPNDPTRSGPPLPDAGMVSVLLSRNEVEALATKAARGAGMDWGQAEEAGFALGWLTARCLGCTAQLLEHLRAAGNGIWFERSPLVARGQWQAAGRKALCPVALGAALCDHAGLPEGLGAKDRLTAGPVSWPVLLLPFLATLAGSARADALAGGDGAGRPGWPDQRRHRRRDRAGGGNGSSHPWRRCAARLGPTRARAGLPRHHGRADRAGDENHRSGHRCIA</sequence>
<evidence type="ECO:0000256" key="1">
    <source>
        <dbReference type="SAM" id="MobiDB-lite"/>
    </source>
</evidence>
<keyword evidence="3" id="KW-1185">Reference proteome</keyword>
<evidence type="ECO:0000313" key="3">
    <source>
        <dbReference type="Proteomes" id="UP000234530"/>
    </source>
</evidence>
<dbReference type="Proteomes" id="UP000234530">
    <property type="component" value="Chromosome"/>
</dbReference>